<sequence length="286" mass="32105">MIEVKNLKKGFAGKTVIHDATVNMEAGKCNLIIGSSGSGKTVLMKCLVGLFQPDSGSILYSGQDFTQMDVKQKKEIRKEIGMLFQGSALFSSMTVEENIIFPLDMFTQMTHREKLNRVNEVLDRVNLKGANKKFPAELSGGMMKRVGIARAIVLNPKYLFVDEPNSGLDPQTSGLIDQLINEITKEYNITTVINTHDMNSVMEIGDHIIYMYQGRKEWEGNNKEIIFSKNKLLNDFIFASEFLRDAKDMRQLEETGKIANDRNMEELTSKDAPELVPPPDDTPEGS</sequence>
<evidence type="ECO:0000256" key="3">
    <source>
        <dbReference type="ARBA" id="ARBA00022840"/>
    </source>
</evidence>
<dbReference type="PANTHER" id="PTHR43023">
    <property type="entry name" value="PROTEIN TRIGALACTOSYLDIACYLGLYCEROL 3, CHLOROPLASTIC"/>
    <property type="match status" value="1"/>
</dbReference>
<evidence type="ECO:0000259" key="5">
    <source>
        <dbReference type="PROSITE" id="PS50893"/>
    </source>
</evidence>
<dbReference type="AlphaFoldDB" id="A0A4R1BMB7"/>
<keyword evidence="3 6" id="KW-0067">ATP-binding</keyword>
<dbReference type="Proteomes" id="UP000295334">
    <property type="component" value="Unassembled WGS sequence"/>
</dbReference>
<keyword evidence="1" id="KW-0813">Transport</keyword>
<organism evidence="6 7">
    <name type="scientific">Flaviaesturariibacter flavus</name>
    <dbReference type="NCBI Taxonomy" id="2502780"/>
    <lineage>
        <taxon>Bacteria</taxon>
        <taxon>Pseudomonadati</taxon>
        <taxon>Bacteroidota</taxon>
        <taxon>Chitinophagia</taxon>
        <taxon>Chitinophagales</taxon>
        <taxon>Chitinophagaceae</taxon>
        <taxon>Flaviaestuariibacter</taxon>
    </lineage>
</organism>
<evidence type="ECO:0000313" key="6">
    <source>
        <dbReference type="EMBL" id="TCJ18640.1"/>
    </source>
</evidence>
<proteinExistence type="predicted"/>
<gene>
    <name evidence="6" type="ORF">EPD60_03840</name>
</gene>
<dbReference type="SMART" id="SM00382">
    <property type="entry name" value="AAA"/>
    <property type="match status" value="1"/>
</dbReference>
<dbReference type="InterPro" id="IPR003593">
    <property type="entry name" value="AAA+_ATPase"/>
</dbReference>
<dbReference type="PANTHER" id="PTHR43023:SF6">
    <property type="entry name" value="INTERMEMBRANE PHOSPHOLIPID TRANSPORT SYSTEM ATP-BINDING PROTEIN MLAF"/>
    <property type="match status" value="1"/>
</dbReference>
<evidence type="ECO:0000256" key="2">
    <source>
        <dbReference type="ARBA" id="ARBA00022741"/>
    </source>
</evidence>
<reference evidence="6 7" key="1">
    <citation type="submission" date="2019-03" db="EMBL/GenBank/DDBJ databases">
        <authorList>
            <person name="Kim M.K.M."/>
        </authorList>
    </citation>
    <scope>NUCLEOTIDE SEQUENCE [LARGE SCALE GENOMIC DNA]</scope>
    <source>
        <strain evidence="6 7">17J68-12</strain>
    </source>
</reference>
<evidence type="ECO:0000256" key="1">
    <source>
        <dbReference type="ARBA" id="ARBA00022448"/>
    </source>
</evidence>
<dbReference type="InterPro" id="IPR027417">
    <property type="entry name" value="P-loop_NTPase"/>
</dbReference>
<evidence type="ECO:0000256" key="4">
    <source>
        <dbReference type="SAM" id="MobiDB-lite"/>
    </source>
</evidence>
<dbReference type="GO" id="GO:0005524">
    <property type="term" value="F:ATP binding"/>
    <property type="evidence" value="ECO:0007669"/>
    <property type="project" value="UniProtKB-KW"/>
</dbReference>
<feature type="region of interest" description="Disordered" evidence="4">
    <location>
        <begin position="254"/>
        <end position="286"/>
    </location>
</feature>
<dbReference type="Gene3D" id="3.40.50.300">
    <property type="entry name" value="P-loop containing nucleotide triphosphate hydrolases"/>
    <property type="match status" value="1"/>
</dbReference>
<dbReference type="PROSITE" id="PS00211">
    <property type="entry name" value="ABC_TRANSPORTER_1"/>
    <property type="match status" value="1"/>
</dbReference>
<feature type="domain" description="ABC transporter" evidence="5">
    <location>
        <begin position="2"/>
        <end position="238"/>
    </location>
</feature>
<keyword evidence="7" id="KW-1185">Reference proteome</keyword>
<dbReference type="PROSITE" id="PS50893">
    <property type="entry name" value="ABC_TRANSPORTER_2"/>
    <property type="match status" value="1"/>
</dbReference>
<dbReference type="GO" id="GO:0016887">
    <property type="term" value="F:ATP hydrolysis activity"/>
    <property type="evidence" value="ECO:0007669"/>
    <property type="project" value="InterPro"/>
</dbReference>
<dbReference type="InterPro" id="IPR017871">
    <property type="entry name" value="ABC_transporter-like_CS"/>
</dbReference>
<name>A0A4R1BMB7_9BACT</name>
<dbReference type="SUPFAM" id="SSF52540">
    <property type="entry name" value="P-loop containing nucleoside triphosphate hydrolases"/>
    <property type="match status" value="1"/>
</dbReference>
<dbReference type="RefSeq" id="WP_131447025.1">
    <property type="nucleotide sequence ID" value="NZ_SJZI01000004.1"/>
</dbReference>
<dbReference type="InterPro" id="IPR003439">
    <property type="entry name" value="ABC_transporter-like_ATP-bd"/>
</dbReference>
<protein>
    <submittedName>
        <fullName evidence="6">ATP-binding cassette domain-containing protein</fullName>
    </submittedName>
</protein>
<dbReference type="EMBL" id="SJZI01000004">
    <property type="protein sequence ID" value="TCJ18640.1"/>
    <property type="molecule type" value="Genomic_DNA"/>
</dbReference>
<keyword evidence="2" id="KW-0547">Nucleotide-binding</keyword>
<accession>A0A4R1BMB7</accession>
<dbReference type="Pfam" id="PF00005">
    <property type="entry name" value="ABC_tran"/>
    <property type="match status" value="1"/>
</dbReference>
<comment type="caution">
    <text evidence="6">The sequence shown here is derived from an EMBL/GenBank/DDBJ whole genome shotgun (WGS) entry which is preliminary data.</text>
</comment>
<evidence type="ECO:0000313" key="7">
    <source>
        <dbReference type="Proteomes" id="UP000295334"/>
    </source>
</evidence>
<dbReference type="OrthoDB" id="9802264at2"/>
<feature type="compositionally biased region" description="Basic and acidic residues" evidence="4">
    <location>
        <begin position="254"/>
        <end position="273"/>
    </location>
</feature>